<reference evidence="1 2" key="1">
    <citation type="submission" date="2015-09" db="EMBL/GenBank/DDBJ databases">
        <authorList>
            <consortium name="Pathogen Informatics"/>
        </authorList>
    </citation>
    <scope>NUCLEOTIDE SEQUENCE [LARGE SCALE GENOMIC DNA]</scope>
    <source>
        <strain evidence="1 2">2789STDY5834855</strain>
    </source>
</reference>
<evidence type="ECO:0000313" key="2">
    <source>
        <dbReference type="Proteomes" id="UP000095558"/>
    </source>
</evidence>
<organism evidence="1 2">
    <name type="scientific">Clostridium disporicum</name>
    <dbReference type="NCBI Taxonomy" id="84024"/>
    <lineage>
        <taxon>Bacteria</taxon>
        <taxon>Bacillati</taxon>
        <taxon>Bacillota</taxon>
        <taxon>Clostridia</taxon>
        <taxon>Eubacteriales</taxon>
        <taxon>Clostridiaceae</taxon>
        <taxon>Clostridium</taxon>
    </lineage>
</organism>
<dbReference type="OrthoDB" id="1930580at2"/>
<proteinExistence type="predicted"/>
<protein>
    <recommendedName>
        <fullName evidence="3">Phage major tail protein, phi13 family</fullName>
    </recommendedName>
</protein>
<accession>A0A174AEL8</accession>
<evidence type="ECO:0000313" key="1">
    <source>
        <dbReference type="EMBL" id="CUN86814.1"/>
    </source>
</evidence>
<dbReference type="AlphaFoldDB" id="A0A174AEL8"/>
<dbReference type="RefSeq" id="WP_055275643.1">
    <property type="nucleotide sequence ID" value="NZ_CYZV01000008.1"/>
</dbReference>
<sequence>MARELGVRKLTAFKLESIGTYGNAIPLKNCVSLNTTNNYKEREYYSDCTTEHSSATLQNVDVEIEMSSAMGLKLLAELTGLEYSNGKMAGIVGAVVPQFALAYEVLMDDNTTRRRVLYNCNLRKEEQTNETESEGEVWNFVGKALPVEIEGEQYVDLWMSESEINAIVEPETKAKYVTEYGKFFTSVIMPGEPAVA</sequence>
<dbReference type="EMBL" id="CYZV01000008">
    <property type="protein sequence ID" value="CUN86814.1"/>
    <property type="molecule type" value="Genomic_DNA"/>
</dbReference>
<dbReference type="Proteomes" id="UP000095558">
    <property type="component" value="Unassembled WGS sequence"/>
</dbReference>
<gene>
    <name evidence="1" type="ORF">ERS852470_00898</name>
</gene>
<name>A0A174AEL8_9CLOT</name>
<evidence type="ECO:0008006" key="3">
    <source>
        <dbReference type="Google" id="ProtNLM"/>
    </source>
</evidence>